<protein>
    <submittedName>
        <fullName evidence="2">Uncharacterized protein</fullName>
    </submittedName>
</protein>
<sequence length="64" mass="6863">MHILLPTPWKSKDGPRIVPVGSGIRKRPRFRLLVEAEGTSSEMTTNSRPARNPPIPTGSAASAA</sequence>
<evidence type="ECO:0000313" key="2">
    <source>
        <dbReference type="EMBL" id="KAH6884973.1"/>
    </source>
</evidence>
<proteinExistence type="predicted"/>
<organism evidence="2 3">
    <name type="scientific">Thelonectria olida</name>
    <dbReference type="NCBI Taxonomy" id="1576542"/>
    <lineage>
        <taxon>Eukaryota</taxon>
        <taxon>Fungi</taxon>
        <taxon>Dikarya</taxon>
        <taxon>Ascomycota</taxon>
        <taxon>Pezizomycotina</taxon>
        <taxon>Sordariomycetes</taxon>
        <taxon>Hypocreomycetidae</taxon>
        <taxon>Hypocreales</taxon>
        <taxon>Nectriaceae</taxon>
        <taxon>Thelonectria</taxon>
    </lineage>
</organism>
<dbReference type="Proteomes" id="UP000777438">
    <property type="component" value="Unassembled WGS sequence"/>
</dbReference>
<name>A0A9P9AJ46_9HYPO</name>
<comment type="caution">
    <text evidence="2">The sequence shown here is derived from an EMBL/GenBank/DDBJ whole genome shotgun (WGS) entry which is preliminary data.</text>
</comment>
<accession>A0A9P9AJ46</accession>
<evidence type="ECO:0000256" key="1">
    <source>
        <dbReference type="SAM" id="MobiDB-lite"/>
    </source>
</evidence>
<reference evidence="2 3" key="1">
    <citation type="journal article" date="2021" name="Nat. Commun.">
        <title>Genetic determinants of endophytism in the Arabidopsis root mycobiome.</title>
        <authorList>
            <person name="Mesny F."/>
            <person name="Miyauchi S."/>
            <person name="Thiergart T."/>
            <person name="Pickel B."/>
            <person name="Atanasova L."/>
            <person name="Karlsson M."/>
            <person name="Huettel B."/>
            <person name="Barry K.W."/>
            <person name="Haridas S."/>
            <person name="Chen C."/>
            <person name="Bauer D."/>
            <person name="Andreopoulos W."/>
            <person name="Pangilinan J."/>
            <person name="LaButti K."/>
            <person name="Riley R."/>
            <person name="Lipzen A."/>
            <person name="Clum A."/>
            <person name="Drula E."/>
            <person name="Henrissat B."/>
            <person name="Kohler A."/>
            <person name="Grigoriev I.V."/>
            <person name="Martin F.M."/>
            <person name="Hacquard S."/>
        </authorList>
    </citation>
    <scope>NUCLEOTIDE SEQUENCE [LARGE SCALE GENOMIC DNA]</scope>
    <source>
        <strain evidence="2 3">MPI-CAGE-CH-0241</strain>
    </source>
</reference>
<feature type="region of interest" description="Disordered" evidence="1">
    <location>
        <begin position="36"/>
        <end position="64"/>
    </location>
</feature>
<dbReference type="OrthoDB" id="5110261at2759"/>
<keyword evidence="3" id="KW-1185">Reference proteome</keyword>
<dbReference type="EMBL" id="JAGPYM010000019">
    <property type="protein sequence ID" value="KAH6884973.1"/>
    <property type="molecule type" value="Genomic_DNA"/>
</dbReference>
<dbReference type="AlphaFoldDB" id="A0A9P9AJ46"/>
<feature type="compositionally biased region" description="Polar residues" evidence="1">
    <location>
        <begin position="38"/>
        <end position="49"/>
    </location>
</feature>
<evidence type="ECO:0000313" key="3">
    <source>
        <dbReference type="Proteomes" id="UP000777438"/>
    </source>
</evidence>
<feature type="region of interest" description="Disordered" evidence="1">
    <location>
        <begin position="1"/>
        <end position="22"/>
    </location>
</feature>
<gene>
    <name evidence="2" type="ORF">B0T10DRAFT_493070</name>
</gene>